<dbReference type="PANTHER" id="PTHR43107:SF15">
    <property type="entry name" value="FATTY ACID TRANSPORT PROTEIN 3, ISOFORM A"/>
    <property type="match status" value="1"/>
</dbReference>
<keyword evidence="11" id="KW-0067">ATP-binding</keyword>
<dbReference type="RefSeq" id="XP_016216980.1">
    <property type="nucleotide sequence ID" value="XM_016354964.1"/>
</dbReference>
<protein>
    <recommendedName>
        <fullName evidence="18">Very long-chain fatty acid transport protein</fullName>
    </recommendedName>
    <alternativeName>
        <fullName evidence="19">Very-long-chain acyl-CoA synthetase</fullName>
    </alternativeName>
</protein>
<dbReference type="Gene3D" id="3.30.300.30">
    <property type="match status" value="1"/>
</dbReference>
<feature type="domain" description="AMP-dependent synthetase/ligase" evidence="20">
    <location>
        <begin position="67"/>
        <end position="438"/>
    </location>
</feature>
<dbReference type="GO" id="GO:0005811">
    <property type="term" value="C:lipid droplet"/>
    <property type="evidence" value="ECO:0007669"/>
    <property type="project" value="UniProtKB-SubCell"/>
</dbReference>
<evidence type="ECO:0000313" key="21">
    <source>
        <dbReference type="EMBL" id="KIW07111.1"/>
    </source>
</evidence>
<comment type="function">
    <text evidence="17">Acyl-CoA synthetase required for both the import of long chain fatty acids (LCFAs) (C14-C18) and the activation very long chain fatty acids (VLCFAs) (C20-C26) by esterification of the fatty acids into metabolically active CoA-thioesters for subsequent degradation or incorporation into phospholipids. The transport and fatty acyl-CoA synthetase activities are genetically separable and are thus independent activities. Esterifies VLCFAs in the peroxisome matrix. The VLCFAs are actively transported into peroxisomes by a PXA1-PXA2 heterodimeric transporter in the peroxisomal membrane.</text>
</comment>
<evidence type="ECO:0000256" key="6">
    <source>
        <dbReference type="ARBA" id="ARBA00022475"/>
    </source>
</evidence>
<evidence type="ECO:0000256" key="13">
    <source>
        <dbReference type="ARBA" id="ARBA00023055"/>
    </source>
</evidence>
<evidence type="ECO:0000256" key="9">
    <source>
        <dbReference type="ARBA" id="ARBA00022692"/>
    </source>
</evidence>
<evidence type="ECO:0000256" key="5">
    <source>
        <dbReference type="ARBA" id="ARBA00022448"/>
    </source>
</evidence>
<evidence type="ECO:0000256" key="18">
    <source>
        <dbReference type="ARBA" id="ARBA00068795"/>
    </source>
</evidence>
<keyword evidence="6" id="KW-1003">Cell membrane</keyword>
<dbReference type="InterPro" id="IPR042099">
    <property type="entry name" value="ANL_N_sf"/>
</dbReference>
<keyword evidence="9" id="KW-0812">Transmembrane</keyword>
<dbReference type="STRING" id="253628.A0A0D1XWH2"/>
<dbReference type="PANTHER" id="PTHR43107">
    <property type="entry name" value="LONG-CHAIN FATTY ACID TRANSPORT PROTEIN"/>
    <property type="match status" value="1"/>
</dbReference>
<dbReference type="GeneID" id="27309960"/>
<evidence type="ECO:0000256" key="19">
    <source>
        <dbReference type="ARBA" id="ARBA00078285"/>
    </source>
</evidence>
<dbReference type="GO" id="GO:0044539">
    <property type="term" value="P:long-chain fatty acid import into cell"/>
    <property type="evidence" value="ECO:0007669"/>
    <property type="project" value="TreeGrafter"/>
</dbReference>
<keyword evidence="8" id="KW-0551">Lipid droplet</keyword>
<evidence type="ECO:0000256" key="16">
    <source>
        <dbReference type="ARBA" id="ARBA00051585"/>
    </source>
</evidence>
<organism evidence="21 22">
    <name type="scientific">Verruconis gallopava</name>
    <dbReference type="NCBI Taxonomy" id="253628"/>
    <lineage>
        <taxon>Eukaryota</taxon>
        <taxon>Fungi</taxon>
        <taxon>Dikarya</taxon>
        <taxon>Ascomycota</taxon>
        <taxon>Pezizomycotina</taxon>
        <taxon>Dothideomycetes</taxon>
        <taxon>Pleosporomycetidae</taxon>
        <taxon>Venturiales</taxon>
        <taxon>Sympoventuriaceae</taxon>
        <taxon>Verruconis</taxon>
    </lineage>
</organism>
<keyword evidence="14" id="KW-0472">Membrane</keyword>
<comment type="subcellular location">
    <subcellularLocation>
        <location evidence="3">Cell membrane</location>
        <topology evidence="3">Multi-pass membrane protein</topology>
    </subcellularLocation>
    <subcellularLocation>
        <location evidence="1">Lipid droplet</location>
    </subcellularLocation>
    <subcellularLocation>
        <location evidence="2">Peroxisome membrane</location>
        <topology evidence="2">Multi-pass membrane protein</topology>
    </subcellularLocation>
</comment>
<comment type="catalytic activity">
    <reaction evidence="16">
        <text>a very long-chain fatty acid + ATP + CoA = a very long-chain fatty acyl-CoA + AMP + diphosphate</text>
        <dbReference type="Rhea" id="RHEA:54536"/>
        <dbReference type="ChEBI" id="CHEBI:30616"/>
        <dbReference type="ChEBI" id="CHEBI:33019"/>
        <dbReference type="ChEBI" id="CHEBI:57287"/>
        <dbReference type="ChEBI" id="CHEBI:58950"/>
        <dbReference type="ChEBI" id="CHEBI:138261"/>
        <dbReference type="ChEBI" id="CHEBI:456215"/>
    </reaction>
</comment>
<keyword evidence="13" id="KW-0445">Lipid transport</keyword>
<dbReference type="InterPro" id="IPR045851">
    <property type="entry name" value="AMP-bd_C_sf"/>
</dbReference>
<name>A0A0D1XWH2_9PEZI</name>
<evidence type="ECO:0000256" key="15">
    <source>
        <dbReference type="ARBA" id="ARBA00023140"/>
    </source>
</evidence>
<evidence type="ECO:0000256" key="14">
    <source>
        <dbReference type="ARBA" id="ARBA00023136"/>
    </source>
</evidence>
<evidence type="ECO:0000256" key="12">
    <source>
        <dbReference type="ARBA" id="ARBA00022989"/>
    </source>
</evidence>
<proteinExistence type="inferred from homology"/>
<dbReference type="GO" id="GO:0005524">
    <property type="term" value="F:ATP binding"/>
    <property type="evidence" value="ECO:0007669"/>
    <property type="project" value="UniProtKB-KW"/>
</dbReference>
<evidence type="ECO:0000256" key="8">
    <source>
        <dbReference type="ARBA" id="ARBA00022677"/>
    </source>
</evidence>
<dbReference type="VEuPathDB" id="FungiDB:PV09_01987"/>
<dbReference type="InParanoid" id="A0A0D1XWH2"/>
<keyword evidence="7" id="KW-0436">Ligase</keyword>
<evidence type="ECO:0000256" key="10">
    <source>
        <dbReference type="ARBA" id="ARBA00022741"/>
    </source>
</evidence>
<evidence type="ECO:0000313" key="22">
    <source>
        <dbReference type="Proteomes" id="UP000053259"/>
    </source>
</evidence>
<evidence type="ECO:0000256" key="2">
    <source>
        <dbReference type="ARBA" id="ARBA00004585"/>
    </source>
</evidence>
<keyword evidence="5" id="KW-0813">Transport</keyword>
<evidence type="ECO:0000256" key="11">
    <source>
        <dbReference type="ARBA" id="ARBA00022840"/>
    </source>
</evidence>
<dbReference type="GO" id="GO:0009898">
    <property type="term" value="C:cytoplasmic side of plasma membrane"/>
    <property type="evidence" value="ECO:0007669"/>
    <property type="project" value="TreeGrafter"/>
</dbReference>
<dbReference type="OrthoDB" id="10253869at2759"/>
<dbReference type="InterPro" id="IPR000873">
    <property type="entry name" value="AMP-dep_synth/lig_dom"/>
</dbReference>
<evidence type="ECO:0000259" key="20">
    <source>
        <dbReference type="Pfam" id="PF00501"/>
    </source>
</evidence>
<dbReference type="SUPFAM" id="SSF56801">
    <property type="entry name" value="Acetyl-CoA synthetase-like"/>
    <property type="match status" value="1"/>
</dbReference>
<keyword evidence="12" id="KW-1133">Transmembrane helix</keyword>
<evidence type="ECO:0000256" key="17">
    <source>
        <dbReference type="ARBA" id="ARBA00060276"/>
    </source>
</evidence>
<evidence type="ECO:0000256" key="3">
    <source>
        <dbReference type="ARBA" id="ARBA00004651"/>
    </source>
</evidence>
<evidence type="ECO:0000256" key="7">
    <source>
        <dbReference type="ARBA" id="ARBA00022598"/>
    </source>
</evidence>
<reference evidence="21 22" key="1">
    <citation type="submission" date="2015-01" db="EMBL/GenBank/DDBJ databases">
        <title>The Genome Sequence of Ochroconis gallopava CBS43764.</title>
        <authorList>
            <consortium name="The Broad Institute Genomics Platform"/>
            <person name="Cuomo C."/>
            <person name="de Hoog S."/>
            <person name="Gorbushina A."/>
            <person name="Stielow B."/>
            <person name="Teixiera M."/>
            <person name="Abouelleil A."/>
            <person name="Chapman S.B."/>
            <person name="Priest M."/>
            <person name="Young S.K."/>
            <person name="Wortman J."/>
            <person name="Nusbaum C."/>
            <person name="Birren B."/>
        </authorList>
    </citation>
    <scope>NUCLEOTIDE SEQUENCE [LARGE SCALE GENOMIC DNA]</scope>
    <source>
        <strain evidence="21 22">CBS 43764</strain>
    </source>
</reference>
<evidence type="ECO:0000256" key="4">
    <source>
        <dbReference type="ARBA" id="ARBA00006432"/>
    </source>
</evidence>
<dbReference type="PROSITE" id="PS00455">
    <property type="entry name" value="AMP_BINDING"/>
    <property type="match status" value="1"/>
</dbReference>
<sequence>MSLFSLPTAIATPAILSTLAWLDAKYHIRTDFDLISKFMTVSFKGRALERADRISTFYVLEDWALNKDHANRIFLKFKGKSWTYRQAYELALKYGTWFKQKYGIKKDEIVAMDFVNSDIYIWVWFGLWSIGAKPAFINYNLTNRPLIHTIKTSTARYCFAMEQFRREKYDGEVLDELSGPNFRDAGGPVEVVFLDAATRAEIEAVMPVRAPDSERGGQQLKGMALLIYTSGTTGLPKPAIVSWSKACMAGWFVSKWLPIKPEDTFYTCMPLYHSSGSLLGMTSALRAGASFSLGERFHRKGFWDDCRATDATIIQYVGETLRYLLSVPPSPSDRNHKVRTAFGNGLRPDVWPVFKERFGIETIVEFYAATEGPAALWNKSKNKYTEGAVGVSGILNQLLGAPAQVILLDFETNAPIRDKKTGLCIPVKPGQPGELIYKLDEKEIDATFQGYFGNNKATSSKIHRDVLKKGDAYFSTGDLLRKDSEGRWYFCDRIGDTFRWKSENVSTAEVAEVMGRISLINEANVYGVQIPGHDGRAGCAALVLQDEQKPLTESELAEIGAQATKGLPRYAVPIFLRVHRGDAAAANRTGTMKQQKTVLRNEGVNPALVSKSGDELFWLPPNSKAYQRFGEKEWNALGAGTVKL</sequence>
<dbReference type="Proteomes" id="UP000053259">
    <property type="component" value="Unassembled WGS sequence"/>
</dbReference>
<dbReference type="FunCoup" id="A0A0D1XWH2">
    <property type="interactions" value="133"/>
</dbReference>
<dbReference type="FunFam" id="3.40.50.12780:FF:000019">
    <property type="entry name" value="Long-chain fatty acid transporter"/>
    <property type="match status" value="1"/>
</dbReference>
<dbReference type="GO" id="GO:0005778">
    <property type="term" value="C:peroxisomal membrane"/>
    <property type="evidence" value="ECO:0007669"/>
    <property type="project" value="UniProtKB-SubCell"/>
</dbReference>
<dbReference type="FunFam" id="3.30.300.30:FF:000002">
    <property type="entry name" value="Long-chain fatty acid transport protein 1"/>
    <property type="match status" value="1"/>
</dbReference>
<dbReference type="GO" id="GO:0005324">
    <property type="term" value="F:long-chain fatty acid transmembrane transporter activity"/>
    <property type="evidence" value="ECO:0007669"/>
    <property type="project" value="TreeGrafter"/>
</dbReference>
<gene>
    <name evidence="21" type="ORF">PV09_01987</name>
</gene>
<dbReference type="Gene3D" id="3.40.50.12780">
    <property type="entry name" value="N-terminal domain of ligase-like"/>
    <property type="match status" value="1"/>
</dbReference>
<keyword evidence="22" id="KW-1185">Reference proteome</keyword>
<comment type="similarity">
    <text evidence="4">Belongs to the ATP-dependent AMP-binding enzyme family.</text>
</comment>
<keyword evidence="10" id="KW-0547">Nucleotide-binding</keyword>
<dbReference type="GO" id="GO:0004467">
    <property type="term" value="F:long-chain fatty acid-CoA ligase activity"/>
    <property type="evidence" value="ECO:0007669"/>
    <property type="project" value="TreeGrafter"/>
</dbReference>
<dbReference type="EMBL" id="KN847533">
    <property type="protein sequence ID" value="KIW07111.1"/>
    <property type="molecule type" value="Genomic_DNA"/>
</dbReference>
<dbReference type="InterPro" id="IPR020845">
    <property type="entry name" value="AMP-binding_CS"/>
</dbReference>
<dbReference type="Pfam" id="PF00501">
    <property type="entry name" value="AMP-binding"/>
    <property type="match status" value="1"/>
</dbReference>
<accession>A0A0D1XWH2</accession>
<keyword evidence="15" id="KW-0576">Peroxisome</keyword>
<dbReference type="AlphaFoldDB" id="A0A0D1XWH2"/>
<evidence type="ECO:0000256" key="1">
    <source>
        <dbReference type="ARBA" id="ARBA00004502"/>
    </source>
</evidence>